<organism evidence="1 2">
    <name type="scientific">Brassica cretica</name>
    <name type="common">Mustard</name>
    <dbReference type="NCBI Taxonomy" id="69181"/>
    <lineage>
        <taxon>Eukaryota</taxon>
        <taxon>Viridiplantae</taxon>
        <taxon>Streptophyta</taxon>
        <taxon>Embryophyta</taxon>
        <taxon>Tracheophyta</taxon>
        <taxon>Spermatophyta</taxon>
        <taxon>Magnoliopsida</taxon>
        <taxon>eudicotyledons</taxon>
        <taxon>Gunneridae</taxon>
        <taxon>Pentapetalae</taxon>
        <taxon>rosids</taxon>
        <taxon>malvids</taxon>
        <taxon>Brassicales</taxon>
        <taxon>Brassicaceae</taxon>
        <taxon>Brassiceae</taxon>
        <taxon>Brassica</taxon>
    </lineage>
</organism>
<evidence type="ECO:0000313" key="1">
    <source>
        <dbReference type="EMBL" id="KAF3487417.1"/>
    </source>
</evidence>
<reference evidence="1" key="1">
    <citation type="submission" date="2019-12" db="EMBL/GenBank/DDBJ databases">
        <title>Genome sequencing and annotation of Brassica cretica.</title>
        <authorList>
            <person name="Studholme D.J."/>
            <person name="Sarris P."/>
        </authorList>
    </citation>
    <scope>NUCLEOTIDE SEQUENCE</scope>
    <source>
        <strain evidence="1">PFS-109/04</strain>
        <tissue evidence="1">Leaf</tissue>
    </source>
</reference>
<dbReference type="Proteomes" id="UP000712600">
    <property type="component" value="Unassembled WGS sequence"/>
</dbReference>
<gene>
    <name evidence="1" type="ORF">F2Q69_00052438</name>
</gene>
<comment type="caution">
    <text evidence="1">The sequence shown here is derived from an EMBL/GenBank/DDBJ whole genome shotgun (WGS) entry which is preliminary data.</text>
</comment>
<protein>
    <submittedName>
        <fullName evidence="1">Uncharacterized protein</fullName>
    </submittedName>
</protein>
<name>A0A8S9N211_BRACR</name>
<proteinExistence type="predicted"/>
<accession>A0A8S9N211</accession>
<evidence type="ECO:0000313" key="2">
    <source>
        <dbReference type="Proteomes" id="UP000712600"/>
    </source>
</evidence>
<sequence>MTGEPMVFLPNLVECSTLNSGDNNAKSCLVEGRLPTLAGEIKSLTGEVDSDRR</sequence>
<dbReference type="AlphaFoldDB" id="A0A8S9N211"/>
<dbReference type="EMBL" id="QGKX02002183">
    <property type="protein sequence ID" value="KAF3487417.1"/>
    <property type="molecule type" value="Genomic_DNA"/>
</dbReference>